<comment type="caution">
    <text evidence="1">The sequence shown here is derived from an EMBL/GenBank/DDBJ whole genome shotgun (WGS) entry which is preliminary data.</text>
</comment>
<name>A0A2P5BS42_TREOI</name>
<dbReference type="EMBL" id="JXTC01000470">
    <property type="protein sequence ID" value="PON51617.1"/>
    <property type="molecule type" value="Genomic_DNA"/>
</dbReference>
<dbReference type="InParanoid" id="A0A2P5BS42"/>
<sequence>MLTVFDNLSIKLSFYLTLSLFSETGFTQIDLIAYLQVAIFPSLQHMGEKIYIYPQKKLEKVYIKMVKREWWGGGSDKLILRQKESRNGYQWLRPTTDGPPHGR</sequence>
<dbReference type="Proteomes" id="UP000237000">
    <property type="component" value="Unassembled WGS sequence"/>
</dbReference>
<evidence type="ECO:0000313" key="1">
    <source>
        <dbReference type="EMBL" id="PON51617.1"/>
    </source>
</evidence>
<organism evidence="1 2">
    <name type="scientific">Trema orientale</name>
    <name type="common">Charcoal tree</name>
    <name type="synonym">Celtis orientalis</name>
    <dbReference type="NCBI Taxonomy" id="63057"/>
    <lineage>
        <taxon>Eukaryota</taxon>
        <taxon>Viridiplantae</taxon>
        <taxon>Streptophyta</taxon>
        <taxon>Embryophyta</taxon>
        <taxon>Tracheophyta</taxon>
        <taxon>Spermatophyta</taxon>
        <taxon>Magnoliopsida</taxon>
        <taxon>eudicotyledons</taxon>
        <taxon>Gunneridae</taxon>
        <taxon>Pentapetalae</taxon>
        <taxon>rosids</taxon>
        <taxon>fabids</taxon>
        <taxon>Rosales</taxon>
        <taxon>Cannabaceae</taxon>
        <taxon>Trema</taxon>
    </lineage>
</organism>
<proteinExistence type="predicted"/>
<reference evidence="2" key="1">
    <citation type="submission" date="2016-06" db="EMBL/GenBank/DDBJ databases">
        <title>Parallel loss of symbiosis genes in relatives of nitrogen-fixing non-legume Parasponia.</title>
        <authorList>
            <person name="Van Velzen R."/>
            <person name="Holmer R."/>
            <person name="Bu F."/>
            <person name="Rutten L."/>
            <person name="Van Zeijl A."/>
            <person name="Liu W."/>
            <person name="Santuari L."/>
            <person name="Cao Q."/>
            <person name="Sharma T."/>
            <person name="Shen D."/>
            <person name="Roswanjaya Y."/>
            <person name="Wardhani T."/>
            <person name="Kalhor M.S."/>
            <person name="Jansen J."/>
            <person name="Van den Hoogen J."/>
            <person name="Gungor B."/>
            <person name="Hartog M."/>
            <person name="Hontelez J."/>
            <person name="Verver J."/>
            <person name="Yang W.-C."/>
            <person name="Schijlen E."/>
            <person name="Repin R."/>
            <person name="Schilthuizen M."/>
            <person name="Schranz E."/>
            <person name="Heidstra R."/>
            <person name="Miyata K."/>
            <person name="Fedorova E."/>
            <person name="Kohlen W."/>
            <person name="Bisseling T."/>
            <person name="Smit S."/>
            <person name="Geurts R."/>
        </authorList>
    </citation>
    <scope>NUCLEOTIDE SEQUENCE [LARGE SCALE GENOMIC DNA]</scope>
    <source>
        <strain evidence="2">cv. RG33-2</strain>
    </source>
</reference>
<dbReference type="AlphaFoldDB" id="A0A2P5BS42"/>
<keyword evidence="2" id="KW-1185">Reference proteome</keyword>
<evidence type="ECO:0000313" key="2">
    <source>
        <dbReference type="Proteomes" id="UP000237000"/>
    </source>
</evidence>
<protein>
    <submittedName>
        <fullName evidence="1">Uncharacterized protein</fullName>
    </submittedName>
</protein>
<gene>
    <name evidence="1" type="ORF">TorRG33x02_310810</name>
</gene>
<accession>A0A2P5BS42</accession>